<evidence type="ECO:0000256" key="1">
    <source>
        <dbReference type="SAM" id="MobiDB-lite"/>
    </source>
</evidence>
<organism evidence="2 3">
    <name type="scientific">Ditylenchus destructor</name>
    <dbReference type="NCBI Taxonomy" id="166010"/>
    <lineage>
        <taxon>Eukaryota</taxon>
        <taxon>Metazoa</taxon>
        <taxon>Ecdysozoa</taxon>
        <taxon>Nematoda</taxon>
        <taxon>Chromadorea</taxon>
        <taxon>Rhabditida</taxon>
        <taxon>Tylenchina</taxon>
        <taxon>Tylenchomorpha</taxon>
        <taxon>Sphaerularioidea</taxon>
        <taxon>Anguinidae</taxon>
        <taxon>Anguininae</taxon>
        <taxon>Ditylenchus</taxon>
    </lineage>
</organism>
<comment type="caution">
    <text evidence="2">The sequence shown here is derived from an EMBL/GenBank/DDBJ whole genome shotgun (WGS) entry which is preliminary data.</text>
</comment>
<feature type="region of interest" description="Disordered" evidence="1">
    <location>
        <begin position="56"/>
        <end position="97"/>
    </location>
</feature>
<dbReference type="AlphaFoldDB" id="A0AAD4QXH9"/>
<accession>A0AAD4QXH9</accession>
<gene>
    <name evidence="2" type="ORF">DdX_19312</name>
</gene>
<protein>
    <submittedName>
        <fullName evidence="2">Uncharacterized protein</fullName>
    </submittedName>
</protein>
<sequence>MSVCRAQFSPTKRHLAQLPLLQVRSPGIVLVALIRIRCQYAHTVINVRVEMQKNVQGKSTRGESTRGFAAHHASNPGFSGFSEAISPGNHGSAQRDRYQSSCFVERKRLAYHTPKSDHRCETCPFT</sequence>
<evidence type="ECO:0000313" key="2">
    <source>
        <dbReference type="EMBL" id="KAI1695918.1"/>
    </source>
</evidence>
<dbReference type="EMBL" id="JAKKPZ010000362">
    <property type="protein sequence ID" value="KAI1695918.1"/>
    <property type="molecule type" value="Genomic_DNA"/>
</dbReference>
<evidence type="ECO:0000313" key="3">
    <source>
        <dbReference type="Proteomes" id="UP001201812"/>
    </source>
</evidence>
<proteinExistence type="predicted"/>
<reference evidence="2" key="1">
    <citation type="submission" date="2022-01" db="EMBL/GenBank/DDBJ databases">
        <title>Genome Sequence Resource for Two Populations of Ditylenchus destructor, the Migratory Endoparasitic Phytonematode.</title>
        <authorList>
            <person name="Zhang H."/>
            <person name="Lin R."/>
            <person name="Xie B."/>
        </authorList>
    </citation>
    <scope>NUCLEOTIDE SEQUENCE</scope>
    <source>
        <strain evidence="2">BazhouSP</strain>
    </source>
</reference>
<name>A0AAD4QXH9_9BILA</name>
<dbReference type="Proteomes" id="UP001201812">
    <property type="component" value="Unassembled WGS sequence"/>
</dbReference>
<keyword evidence="3" id="KW-1185">Reference proteome</keyword>